<dbReference type="InterPro" id="IPR027350">
    <property type="entry name" value="GT23_dom"/>
</dbReference>
<dbReference type="GO" id="GO:0006487">
    <property type="term" value="P:protein N-linked glycosylation"/>
    <property type="evidence" value="ECO:0007669"/>
    <property type="project" value="TreeGrafter"/>
</dbReference>
<dbReference type="WBParaSite" id="SSLN_0001461401-mRNA-1">
    <property type="protein sequence ID" value="SSLN_0001461401-mRNA-1"/>
    <property type="gene ID" value="SSLN_0001461401"/>
</dbReference>
<dbReference type="Gene3D" id="3.40.50.11350">
    <property type="match status" value="1"/>
</dbReference>
<proteinExistence type="inferred from homology"/>
<feature type="region of interest" description="Important for donor substrate binding" evidence="3">
    <location>
        <begin position="43"/>
        <end position="44"/>
    </location>
</feature>
<keyword evidence="1 3" id="KW-0328">Glycosyltransferase</keyword>
<evidence type="ECO:0000313" key="7">
    <source>
        <dbReference type="WBParaSite" id="SSLN_0001461401-mRNA-1"/>
    </source>
</evidence>
<evidence type="ECO:0000313" key="5">
    <source>
        <dbReference type="EMBL" id="VDM00462.1"/>
    </source>
</evidence>
<protein>
    <submittedName>
        <fullName evidence="7">GT23 domain-containing protein</fullName>
    </submittedName>
</protein>
<reference evidence="5 6" key="2">
    <citation type="submission" date="2018-11" db="EMBL/GenBank/DDBJ databases">
        <authorList>
            <consortium name="Pathogen Informatics"/>
        </authorList>
    </citation>
    <scope>NUCLEOTIDE SEQUENCE [LARGE SCALE GENOMIC DNA]</scope>
    <source>
        <strain evidence="5 6">NST_G2</strain>
    </source>
</reference>
<accession>A0A183TC78</accession>
<evidence type="ECO:0000256" key="2">
    <source>
        <dbReference type="ARBA" id="ARBA00022679"/>
    </source>
</evidence>
<evidence type="ECO:0000313" key="6">
    <source>
        <dbReference type="Proteomes" id="UP000275846"/>
    </source>
</evidence>
<dbReference type="AlphaFoldDB" id="A0A183TC78"/>
<keyword evidence="6" id="KW-1185">Reference proteome</keyword>
<feature type="domain" description="GT23" evidence="4">
    <location>
        <begin position="1"/>
        <end position="119"/>
    </location>
</feature>
<dbReference type="Proteomes" id="UP000275846">
    <property type="component" value="Unassembled WGS sequence"/>
</dbReference>
<name>A0A183TC78_SCHSO</name>
<dbReference type="EMBL" id="UYSU01038632">
    <property type="protein sequence ID" value="VDM00462.1"/>
    <property type="molecule type" value="Genomic_DNA"/>
</dbReference>
<dbReference type="PANTHER" id="PTHR13132">
    <property type="entry name" value="ALPHA- 1,6 -FUCOSYLTRANSFERASE"/>
    <property type="match status" value="1"/>
</dbReference>
<dbReference type="GO" id="GO:0046921">
    <property type="term" value="F:alpha-(1-&gt;6)-fucosyltransferase activity"/>
    <property type="evidence" value="ECO:0007669"/>
    <property type="project" value="TreeGrafter"/>
</dbReference>
<organism evidence="7">
    <name type="scientific">Schistocephalus solidus</name>
    <name type="common">Tapeworm</name>
    <dbReference type="NCBI Taxonomy" id="70667"/>
    <lineage>
        <taxon>Eukaryota</taxon>
        <taxon>Metazoa</taxon>
        <taxon>Spiralia</taxon>
        <taxon>Lophotrochozoa</taxon>
        <taxon>Platyhelminthes</taxon>
        <taxon>Cestoda</taxon>
        <taxon>Eucestoda</taxon>
        <taxon>Diphyllobothriidea</taxon>
        <taxon>Diphyllobothriidae</taxon>
        <taxon>Schistocephalus</taxon>
    </lineage>
</organism>
<dbReference type="STRING" id="70667.A0A183TC78"/>
<reference evidence="7" key="1">
    <citation type="submission" date="2016-06" db="UniProtKB">
        <authorList>
            <consortium name="WormBaseParasite"/>
        </authorList>
    </citation>
    <scope>IDENTIFICATION</scope>
</reference>
<dbReference type="PANTHER" id="PTHR13132:SF29">
    <property type="entry name" value="ALPHA-(1,6)-FUCOSYLTRANSFERASE"/>
    <property type="match status" value="1"/>
</dbReference>
<dbReference type="OrthoDB" id="6435034at2759"/>
<gene>
    <name evidence="5" type="ORF">SSLN_LOCUS14076</name>
</gene>
<evidence type="ECO:0000256" key="3">
    <source>
        <dbReference type="PROSITE-ProRule" id="PRU00992"/>
    </source>
</evidence>
<dbReference type="Pfam" id="PF19745">
    <property type="entry name" value="FUT8_N_cat"/>
    <property type="match status" value="1"/>
</dbReference>
<sequence>MLGYILRAAHRDLRQAIEMELQNMRRGLNGEVNDGPIASIRVRRTDKLINEAKSHAVEEYMFHVERFFDLKEMEYRLETGREGPPAWSQQSLLYFASDNASAFQESKFKYPRYSFIGKPRKGTDFLVCTGSSNICTLAYELFSTKSQTHGDAVFQIQSVDWMYESTYTRKRWWRAIADFKQEGVKLGDHVCILSTRWDGFMQTASSLHGTREMVLPPYLFQEIVQSIC</sequence>
<comment type="similarity">
    <text evidence="3">Belongs to the glycosyltransferase 23 family.</text>
</comment>
<evidence type="ECO:0000259" key="4">
    <source>
        <dbReference type="PROSITE" id="PS51659"/>
    </source>
</evidence>
<evidence type="ECO:0000256" key="1">
    <source>
        <dbReference type="ARBA" id="ARBA00022676"/>
    </source>
</evidence>
<keyword evidence="2 3" id="KW-0808">Transferase</keyword>
<dbReference type="InterPro" id="IPR045573">
    <property type="entry name" value="Fut8_N_cat"/>
</dbReference>
<dbReference type="PROSITE" id="PS51659">
    <property type="entry name" value="GT23"/>
    <property type="match status" value="1"/>
</dbReference>